<evidence type="ECO:0000313" key="1">
    <source>
        <dbReference type="EMBL" id="MFA3842215.1"/>
    </source>
</evidence>
<reference evidence="1 2" key="1">
    <citation type="submission" date="2024-08" db="EMBL/GenBank/DDBJ databases">
        <title>Genome sequence of Streptomyces aureus CACIA-1.46HGO.</title>
        <authorList>
            <person name="Evangelista-Martinez Z."/>
        </authorList>
    </citation>
    <scope>NUCLEOTIDE SEQUENCE [LARGE SCALE GENOMIC DNA]</scope>
    <source>
        <strain evidence="1 2">CACIA-1.46HGO</strain>
    </source>
</reference>
<dbReference type="RefSeq" id="WP_372566254.1">
    <property type="nucleotide sequence ID" value="NZ_JBGOSP010000034.1"/>
</dbReference>
<evidence type="ECO:0000313" key="2">
    <source>
        <dbReference type="Proteomes" id="UP001571476"/>
    </source>
</evidence>
<comment type="caution">
    <text evidence="1">The sequence shown here is derived from an EMBL/GenBank/DDBJ whole genome shotgun (WGS) entry which is preliminary data.</text>
</comment>
<keyword evidence="2" id="KW-1185">Reference proteome</keyword>
<sequence>MRDVQPVLIGGGKPLFPASGRRVPLRLVESRRFGNGVELLRYRRASEAAT</sequence>
<dbReference type="Proteomes" id="UP001571476">
    <property type="component" value="Unassembled WGS sequence"/>
</dbReference>
<dbReference type="SUPFAM" id="SSF53597">
    <property type="entry name" value="Dihydrofolate reductase-like"/>
    <property type="match status" value="1"/>
</dbReference>
<dbReference type="InterPro" id="IPR024072">
    <property type="entry name" value="DHFR-like_dom_sf"/>
</dbReference>
<organism evidence="1 2">
    <name type="scientific">Streptomyces aureus</name>
    <dbReference type="NCBI Taxonomy" id="193461"/>
    <lineage>
        <taxon>Bacteria</taxon>
        <taxon>Bacillati</taxon>
        <taxon>Actinomycetota</taxon>
        <taxon>Actinomycetes</taxon>
        <taxon>Kitasatosporales</taxon>
        <taxon>Streptomycetaceae</taxon>
        <taxon>Streptomyces</taxon>
    </lineage>
</organism>
<proteinExistence type="predicted"/>
<dbReference type="EMBL" id="JBGOSP010000034">
    <property type="protein sequence ID" value="MFA3842215.1"/>
    <property type="molecule type" value="Genomic_DNA"/>
</dbReference>
<evidence type="ECO:0008006" key="3">
    <source>
        <dbReference type="Google" id="ProtNLM"/>
    </source>
</evidence>
<accession>A0ABV4SUU4</accession>
<name>A0ABV4SUU4_9ACTN</name>
<dbReference type="Gene3D" id="3.40.430.10">
    <property type="entry name" value="Dihydrofolate Reductase, subunit A"/>
    <property type="match status" value="1"/>
</dbReference>
<protein>
    <recommendedName>
        <fullName evidence="3">Dihydrofolate reductase</fullName>
    </recommendedName>
</protein>
<gene>
    <name evidence="1" type="ORF">ACEG43_39510</name>
</gene>